<protein>
    <recommendedName>
        <fullName evidence="10">Fluoride-specific ion channel FluC</fullName>
    </recommendedName>
</protein>
<keyword evidence="10" id="KW-0915">Sodium</keyword>
<dbReference type="GO" id="GO:0046872">
    <property type="term" value="F:metal ion binding"/>
    <property type="evidence" value="ECO:0007669"/>
    <property type="project" value="UniProtKB-KW"/>
</dbReference>
<evidence type="ECO:0000256" key="1">
    <source>
        <dbReference type="ARBA" id="ARBA00004651"/>
    </source>
</evidence>
<feature type="binding site" evidence="10">
    <location>
        <position position="78"/>
    </location>
    <ligand>
        <name>Na(+)</name>
        <dbReference type="ChEBI" id="CHEBI:29101"/>
        <note>structural</note>
    </ligand>
</feature>
<dbReference type="GO" id="GO:0005886">
    <property type="term" value="C:plasma membrane"/>
    <property type="evidence" value="ECO:0007669"/>
    <property type="project" value="UniProtKB-SubCell"/>
</dbReference>
<reference evidence="11 12" key="1">
    <citation type="submission" date="2020-08" db="EMBL/GenBank/DDBJ databases">
        <title>Sequencing the genomes of 1000 actinobacteria strains.</title>
        <authorList>
            <person name="Klenk H.-P."/>
        </authorList>
    </citation>
    <scope>NUCLEOTIDE SEQUENCE [LARGE SCALE GENOMIC DNA]</scope>
    <source>
        <strain evidence="11 12">DSM 24947</strain>
    </source>
</reference>
<feature type="transmembrane region" description="Helical" evidence="10">
    <location>
        <begin position="6"/>
        <end position="23"/>
    </location>
</feature>
<evidence type="ECO:0000256" key="8">
    <source>
        <dbReference type="ARBA" id="ARBA00035585"/>
    </source>
</evidence>
<comment type="function">
    <text evidence="9 10">Fluoride-specific ion channel. Important for reducing fluoride concentration in the cell, thus reducing its toxicity.</text>
</comment>
<evidence type="ECO:0000256" key="2">
    <source>
        <dbReference type="ARBA" id="ARBA00022475"/>
    </source>
</evidence>
<keyword evidence="3 10" id="KW-0812">Transmembrane</keyword>
<comment type="activity regulation">
    <text evidence="10">Na(+) is not transported, but it plays an essential structural role and its presence is essential for fluoride channel function.</text>
</comment>
<keyword evidence="10" id="KW-0479">Metal-binding</keyword>
<evidence type="ECO:0000256" key="7">
    <source>
        <dbReference type="ARBA" id="ARBA00035120"/>
    </source>
</evidence>
<evidence type="ECO:0000256" key="9">
    <source>
        <dbReference type="ARBA" id="ARBA00049940"/>
    </source>
</evidence>
<dbReference type="PANTHER" id="PTHR28259">
    <property type="entry name" value="FLUORIDE EXPORT PROTEIN 1-RELATED"/>
    <property type="match status" value="1"/>
</dbReference>
<gene>
    <name evidence="10" type="primary">fluC</name>
    <name evidence="10" type="synonym">crcB</name>
    <name evidence="11" type="ORF">BKA24_000110</name>
</gene>
<keyword evidence="2 10" id="KW-1003">Cell membrane</keyword>
<dbReference type="EMBL" id="JACHMD010000001">
    <property type="protein sequence ID" value="MBB4665401.1"/>
    <property type="molecule type" value="Genomic_DNA"/>
</dbReference>
<keyword evidence="10" id="KW-0406">Ion transport</keyword>
<organism evidence="11 12">
    <name type="scientific">Microbacterium marinum</name>
    <dbReference type="NCBI Taxonomy" id="421115"/>
    <lineage>
        <taxon>Bacteria</taxon>
        <taxon>Bacillati</taxon>
        <taxon>Actinomycetota</taxon>
        <taxon>Actinomycetes</taxon>
        <taxon>Micrococcales</taxon>
        <taxon>Microbacteriaceae</taxon>
        <taxon>Microbacterium</taxon>
    </lineage>
</organism>
<feature type="transmembrane region" description="Helical" evidence="10">
    <location>
        <begin position="103"/>
        <end position="125"/>
    </location>
</feature>
<keyword evidence="4 10" id="KW-1133">Transmembrane helix</keyword>
<dbReference type="RefSeq" id="WP_184214272.1">
    <property type="nucleotide sequence ID" value="NZ_CP085219.1"/>
</dbReference>
<dbReference type="Proteomes" id="UP000573729">
    <property type="component" value="Unassembled WGS sequence"/>
</dbReference>
<keyword evidence="6 10" id="KW-0407">Ion channel</keyword>
<feature type="transmembrane region" description="Helical" evidence="10">
    <location>
        <begin position="35"/>
        <end position="58"/>
    </location>
</feature>
<evidence type="ECO:0000313" key="11">
    <source>
        <dbReference type="EMBL" id="MBB4665401.1"/>
    </source>
</evidence>
<comment type="caution">
    <text evidence="11">The sequence shown here is derived from an EMBL/GenBank/DDBJ whole genome shotgun (WGS) entry which is preliminary data.</text>
</comment>
<name>A0A7W7BP99_9MICO</name>
<comment type="catalytic activity">
    <reaction evidence="8">
        <text>fluoride(in) = fluoride(out)</text>
        <dbReference type="Rhea" id="RHEA:76159"/>
        <dbReference type="ChEBI" id="CHEBI:17051"/>
    </reaction>
    <physiologicalReaction direction="left-to-right" evidence="8">
        <dbReference type="Rhea" id="RHEA:76160"/>
    </physiologicalReaction>
</comment>
<keyword evidence="5 10" id="KW-0472">Membrane</keyword>
<keyword evidence="10" id="KW-0813">Transport</keyword>
<keyword evidence="12" id="KW-1185">Reference proteome</keyword>
<comment type="subcellular location">
    <subcellularLocation>
        <location evidence="1 10">Cell membrane</location>
        <topology evidence="1 10">Multi-pass membrane protein</topology>
    </subcellularLocation>
</comment>
<dbReference type="PANTHER" id="PTHR28259:SF1">
    <property type="entry name" value="FLUORIDE EXPORT PROTEIN 1-RELATED"/>
    <property type="match status" value="1"/>
</dbReference>
<dbReference type="GO" id="GO:0140114">
    <property type="term" value="P:cellular detoxification of fluoride"/>
    <property type="evidence" value="ECO:0007669"/>
    <property type="project" value="UniProtKB-UniRule"/>
</dbReference>
<evidence type="ECO:0000256" key="6">
    <source>
        <dbReference type="ARBA" id="ARBA00023303"/>
    </source>
</evidence>
<comment type="similarity">
    <text evidence="7 10">Belongs to the fluoride channel Fluc/FEX (TC 1.A.43) family.</text>
</comment>
<evidence type="ECO:0000256" key="3">
    <source>
        <dbReference type="ARBA" id="ARBA00022692"/>
    </source>
</evidence>
<feature type="transmembrane region" description="Helical" evidence="10">
    <location>
        <begin position="64"/>
        <end position="83"/>
    </location>
</feature>
<dbReference type="Pfam" id="PF02537">
    <property type="entry name" value="CRCB"/>
    <property type="match status" value="1"/>
</dbReference>
<accession>A0A7W7BP99</accession>
<dbReference type="InterPro" id="IPR003691">
    <property type="entry name" value="FluC"/>
</dbReference>
<dbReference type="AlphaFoldDB" id="A0A7W7BP99"/>
<sequence length="126" mass="12864">MTGGELVILVVAGGLGAGLRYLVDRAITARRGSRRFPLGILIVNVIGSFALGVIAGLGDLVADPWVAIVGVGLLGGFTTFSTVSVDSARFARAGRRDLAWTNLLGTFGACVVAAGVGLMLGGFFVR</sequence>
<dbReference type="GO" id="GO:0062054">
    <property type="term" value="F:fluoride channel activity"/>
    <property type="evidence" value="ECO:0007669"/>
    <property type="project" value="UniProtKB-UniRule"/>
</dbReference>
<proteinExistence type="inferred from homology"/>
<feature type="binding site" evidence="10">
    <location>
        <position position="75"/>
    </location>
    <ligand>
        <name>Na(+)</name>
        <dbReference type="ChEBI" id="CHEBI:29101"/>
        <note>structural</note>
    </ligand>
</feature>
<dbReference type="HAMAP" id="MF_00454">
    <property type="entry name" value="FluC"/>
    <property type="match status" value="1"/>
</dbReference>
<evidence type="ECO:0000256" key="5">
    <source>
        <dbReference type="ARBA" id="ARBA00023136"/>
    </source>
</evidence>
<evidence type="ECO:0000256" key="4">
    <source>
        <dbReference type="ARBA" id="ARBA00022989"/>
    </source>
</evidence>
<evidence type="ECO:0000256" key="10">
    <source>
        <dbReference type="HAMAP-Rule" id="MF_00454"/>
    </source>
</evidence>
<evidence type="ECO:0000313" key="12">
    <source>
        <dbReference type="Proteomes" id="UP000573729"/>
    </source>
</evidence>